<dbReference type="CDD" id="cd00075">
    <property type="entry name" value="HATPase"/>
    <property type="match status" value="1"/>
</dbReference>
<keyword evidence="9" id="KW-1133">Transmembrane helix</keyword>
<evidence type="ECO:0000256" key="7">
    <source>
        <dbReference type="ARBA" id="ARBA00022840"/>
    </source>
</evidence>
<comment type="caution">
    <text evidence="11">The sequence shown here is derived from an EMBL/GenBank/DDBJ whole genome shotgun (WGS) entry which is preliminary data.</text>
</comment>
<dbReference type="SMART" id="SM00387">
    <property type="entry name" value="HATPase_c"/>
    <property type="match status" value="1"/>
</dbReference>
<feature type="transmembrane region" description="Helical" evidence="9">
    <location>
        <begin position="929"/>
        <end position="951"/>
    </location>
</feature>
<feature type="transmembrane region" description="Helical" evidence="9">
    <location>
        <begin position="373"/>
        <end position="395"/>
    </location>
</feature>
<dbReference type="RefSeq" id="WP_343852508.1">
    <property type="nucleotide sequence ID" value="NZ_BAAAFI010000032.1"/>
</dbReference>
<dbReference type="Pfam" id="PF00512">
    <property type="entry name" value="HisKA"/>
    <property type="match status" value="1"/>
</dbReference>
<dbReference type="InterPro" id="IPR036097">
    <property type="entry name" value="HisK_dim/P_sf"/>
</dbReference>
<feature type="transmembrane region" description="Helical" evidence="9">
    <location>
        <begin position="209"/>
        <end position="229"/>
    </location>
</feature>
<keyword evidence="9" id="KW-0812">Transmembrane</keyword>
<dbReference type="InterPro" id="IPR003594">
    <property type="entry name" value="HATPase_dom"/>
</dbReference>
<dbReference type="EMBL" id="BAAAFI010000032">
    <property type="protein sequence ID" value="GAA0879761.1"/>
    <property type="molecule type" value="Genomic_DNA"/>
</dbReference>
<dbReference type="InterPro" id="IPR005467">
    <property type="entry name" value="His_kinase_dom"/>
</dbReference>
<reference evidence="11 12" key="1">
    <citation type="journal article" date="2019" name="Int. J. Syst. Evol. Microbiol.">
        <title>The Global Catalogue of Microorganisms (GCM) 10K type strain sequencing project: providing services to taxonomists for standard genome sequencing and annotation.</title>
        <authorList>
            <consortium name="The Broad Institute Genomics Platform"/>
            <consortium name="The Broad Institute Genome Sequencing Center for Infectious Disease"/>
            <person name="Wu L."/>
            <person name="Ma J."/>
        </authorList>
    </citation>
    <scope>NUCLEOTIDE SEQUENCE [LARGE SCALE GENOMIC DNA]</scope>
    <source>
        <strain evidence="11 12">JCM 16112</strain>
    </source>
</reference>
<feature type="transmembrane region" description="Helical" evidence="9">
    <location>
        <begin position="7"/>
        <end position="28"/>
    </location>
</feature>
<evidence type="ECO:0000256" key="8">
    <source>
        <dbReference type="ARBA" id="ARBA00023012"/>
    </source>
</evidence>
<feature type="transmembrane region" description="Helical" evidence="9">
    <location>
        <begin position="241"/>
        <end position="261"/>
    </location>
</feature>
<dbReference type="EC" id="2.7.13.3" evidence="2"/>
<comment type="catalytic activity">
    <reaction evidence="1">
        <text>ATP + protein L-histidine = ADP + protein N-phospho-L-histidine.</text>
        <dbReference type="EC" id="2.7.13.3"/>
    </reaction>
</comment>
<feature type="transmembrane region" description="Helical" evidence="9">
    <location>
        <begin position="407"/>
        <end position="436"/>
    </location>
</feature>
<keyword evidence="6 11" id="KW-0418">Kinase</keyword>
<dbReference type="PANTHER" id="PTHR43065:SF10">
    <property type="entry name" value="PEROXIDE STRESS-ACTIVATED HISTIDINE KINASE MAK3"/>
    <property type="match status" value="1"/>
</dbReference>
<feature type="domain" description="Histidine kinase" evidence="10">
    <location>
        <begin position="1021"/>
        <end position="1234"/>
    </location>
</feature>
<dbReference type="InterPro" id="IPR036890">
    <property type="entry name" value="HATPase_C_sf"/>
</dbReference>
<keyword evidence="3" id="KW-0597">Phosphoprotein</keyword>
<organism evidence="11 12">
    <name type="scientific">Algoriphagus jejuensis</name>
    <dbReference type="NCBI Taxonomy" id="419934"/>
    <lineage>
        <taxon>Bacteria</taxon>
        <taxon>Pseudomonadati</taxon>
        <taxon>Bacteroidota</taxon>
        <taxon>Cytophagia</taxon>
        <taxon>Cytophagales</taxon>
        <taxon>Cyclobacteriaceae</taxon>
        <taxon>Algoriphagus</taxon>
    </lineage>
</organism>
<keyword evidence="9" id="KW-0472">Membrane</keyword>
<evidence type="ECO:0000313" key="12">
    <source>
        <dbReference type="Proteomes" id="UP001500469"/>
    </source>
</evidence>
<feature type="transmembrane region" description="Helical" evidence="9">
    <location>
        <begin position="721"/>
        <end position="742"/>
    </location>
</feature>
<dbReference type="SUPFAM" id="SSF47384">
    <property type="entry name" value="Homodimeric domain of signal transducing histidine kinase"/>
    <property type="match status" value="1"/>
</dbReference>
<evidence type="ECO:0000313" key="11">
    <source>
        <dbReference type="EMBL" id="GAA0879761.1"/>
    </source>
</evidence>
<keyword evidence="5" id="KW-0547">Nucleotide-binding</keyword>
<name>A0ABN1N1X1_9BACT</name>
<dbReference type="InterPro" id="IPR004358">
    <property type="entry name" value="Sig_transdc_His_kin-like_C"/>
</dbReference>
<feature type="transmembrane region" description="Helical" evidence="9">
    <location>
        <begin position="328"/>
        <end position="345"/>
    </location>
</feature>
<dbReference type="Gene3D" id="1.10.287.130">
    <property type="match status" value="1"/>
</dbReference>
<evidence type="ECO:0000256" key="9">
    <source>
        <dbReference type="SAM" id="Phobius"/>
    </source>
</evidence>
<dbReference type="PROSITE" id="PS50109">
    <property type="entry name" value="HIS_KIN"/>
    <property type="match status" value="1"/>
</dbReference>
<evidence type="ECO:0000256" key="1">
    <source>
        <dbReference type="ARBA" id="ARBA00000085"/>
    </source>
</evidence>
<dbReference type="Proteomes" id="UP001500469">
    <property type="component" value="Unassembled WGS sequence"/>
</dbReference>
<keyword evidence="4" id="KW-0808">Transferase</keyword>
<feature type="transmembrane region" description="Helical" evidence="9">
    <location>
        <begin position="762"/>
        <end position="784"/>
    </location>
</feature>
<keyword evidence="12" id="KW-1185">Reference proteome</keyword>
<feature type="transmembrane region" description="Helical" evidence="9">
    <location>
        <begin position="456"/>
        <end position="476"/>
    </location>
</feature>
<protein>
    <recommendedName>
        <fullName evidence="2">histidine kinase</fullName>
        <ecNumber evidence="2">2.7.13.3</ecNumber>
    </recommendedName>
</protein>
<evidence type="ECO:0000256" key="6">
    <source>
        <dbReference type="ARBA" id="ARBA00022777"/>
    </source>
</evidence>
<evidence type="ECO:0000259" key="10">
    <source>
        <dbReference type="PROSITE" id="PS50109"/>
    </source>
</evidence>
<dbReference type="GO" id="GO:0016301">
    <property type="term" value="F:kinase activity"/>
    <property type="evidence" value="ECO:0007669"/>
    <property type="project" value="UniProtKB-KW"/>
</dbReference>
<keyword evidence="7" id="KW-0067">ATP-binding</keyword>
<proteinExistence type="predicted"/>
<feature type="transmembrane region" description="Helical" evidence="9">
    <location>
        <begin position="288"/>
        <end position="307"/>
    </location>
</feature>
<dbReference type="Gene3D" id="3.30.565.10">
    <property type="entry name" value="Histidine kinase-like ATPase, C-terminal domain"/>
    <property type="match status" value="1"/>
</dbReference>
<dbReference type="PRINTS" id="PR00344">
    <property type="entry name" value="BCTRLSENSOR"/>
</dbReference>
<dbReference type="CDD" id="cd00082">
    <property type="entry name" value="HisKA"/>
    <property type="match status" value="1"/>
</dbReference>
<accession>A0ABN1N1X1</accession>
<keyword evidence="8" id="KW-0902">Two-component regulatory system</keyword>
<dbReference type="PANTHER" id="PTHR43065">
    <property type="entry name" value="SENSOR HISTIDINE KINASE"/>
    <property type="match status" value="1"/>
</dbReference>
<dbReference type="SUPFAM" id="SSF55874">
    <property type="entry name" value="ATPase domain of HSP90 chaperone/DNA topoisomerase II/histidine kinase"/>
    <property type="match status" value="1"/>
</dbReference>
<dbReference type="Gene3D" id="6.10.340.10">
    <property type="match status" value="1"/>
</dbReference>
<dbReference type="Pfam" id="PF02518">
    <property type="entry name" value="HATPase_c"/>
    <property type="match status" value="1"/>
</dbReference>
<gene>
    <name evidence="11" type="ORF">GCM10009119_27300</name>
</gene>
<evidence type="ECO:0000256" key="2">
    <source>
        <dbReference type="ARBA" id="ARBA00012438"/>
    </source>
</evidence>
<dbReference type="SMART" id="SM00388">
    <property type="entry name" value="HisKA"/>
    <property type="match status" value="1"/>
</dbReference>
<evidence type="ECO:0000256" key="4">
    <source>
        <dbReference type="ARBA" id="ARBA00022679"/>
    </source>
</evidence>
<evidence type="ECO:0000256" key="3">
    <source>
        <dbReference type="ARBA" id="ARBA00022553"/>
    </source>
</evidence>
<dbReference type="InterPro" id="IPR003661">
    <property type="entry name" value="HisK_dim/P_dom"/>
</dbReference>
<sequence length="1235" mass="141712">MSFQTRRLVILISIISLLIVLILNFFVFQKSEEEKYFEAIQKKIQRVDSQFDEDFIGVLMEIRPEDSVTFDRVSSPDSRHPLFVLDAGGKLRYWSDFTVTLDFSQLDLNQEYQLLEDPFGIFFVKIRKVTRNTSNYHLVHALRLIWPGSIENDYLKTGPNPDFFGNDRFQLFPEPSDGAFQVRSESGKAVFGISFQLGYEPVGRVANTALLIFICSIFLLYFLLSFDFLRKKWKKGYPWQTIGYGFLILAAIRGLMLYFNFPGEFFEFSLFDPVNYASSWLNPSLGDLLLNTICLSIILGLTISQLYSKNTFQKVQVLKSGGKFQLSLFLTIVISTAFFVLTWYLPRNLIFNSQWVLDIRSIPTFDWFKGLSFLILFLFSSAYVLLSLTMFSLLLSVRNDKIIYYKYLACVGLPVMGIALYVSFWLGLVWAIHLFFLFSIIRFELFQNTFRLGLDTFLTFFYACLATAAVIGISTLKSEQERLILSKVRFANQNLIENDVMTEFFLGDIFNRVKSDLFIQNRIADPLLSKEPIETKIRRIYLDNYFDQFEVVIRIFTASGQQVLGSAEGTDLKDLRQQFVKSDYATGVRDLYFVRGKETTASNKFVAFIPILREDNLLGTLYLELKQLRIQPGSVYPKLLLDRKYAEKLDPLTYEYAVFRDKELLRSSGTFNFNQSDLLRILDRNQLYVNGVHFQGNHLFGMKNGDEVIILSSPTISFSQFFGNISLFFVAFVFMTFLAISLNTFFRGYRDFEFNYSTKLQLYLNFAFFFPIIIISIITIGLLGGSYRDDLNRRYIEKASLIRSNLGAFFNNQNPSNVDRDLLNEEINSLANTIASDIQLYRPDGYLEATNRPNIFDKKILSPWINPAAMAGLMEKNQIQLLLDERIGRLKYQTVYLAVPSQVDQSNIGILAVPFFESETELNSLISDVLGNIFNAFVVIFILFLIVSSFVSKNLTLPFKLLTQKLKATNLENNEPMHWASKDEIGLLVNEYNNMLFKLEASKKVLASTEKESAWKEMAKQVAHEIKNPLTPMKLTLQHLLRLEQEGKLDDQEKLRRSLETLIHQVDALSGIASSFSTFAKMPLPKNELMNFKVVVNKVMELFKNDRRVQLDFQDDSFTEEITIMGDDKLFGRVISNLIINGIQAVKTGQTPHIRIWLWLTEQAVFLEITDNGKGIPPELRDKIFIPNFSTKTTGSGLGLAIAKSGVETAGGKIWFDTEVGKGTTFYLTFPLAQS</sequence>
<evidence type="ECO:0000256" key="5">
    <source>
        <dbReference type="ARBA" id="ARBA00022741"/>
    </source>
</evidence>